<keyword evidence="1" id="KW-0472">Membrane</keyword>
<reference evidence="2 3" key="1">
    <citation type="submission" date="2023-05" db="EMBL/GenBank/DDBJ databases">
        <title>A 100% complete, gapless, phased diploid assembly of the Scenedesmus obliquus UTEX 3031 genome.</title>
        <authorList>
            <person name="Biondi T.C."/>
            <person name="Hanschen E.R."/>
            <person name="Kwon T."/>
            <person name="Eng W."/>
            <person name="Kruse C.P.S."/>
            <person name="Koehler S.I."/>
            <person name="Kunde Y."/>
            <person name="Gleasner C.D."/>
            <person name="You Mak K.T."/>
            <person name="Polle J."/>
            <person name="Hovde B.T."/>
            <person name="Starkenburg S.R."/>
        </authorList>
    </citation>
    <scope>NUCLEOTIDE SEQUENCE [LARGE SCALE GENOMIC DNA]</scope>
    <source>
        <strain evidence="2 3">DOE0152z</strain>
    </source>
</reference>
<sequence length="193" mass="20419">MVYSLAVLVKRVLVGELQPAAHPTQGSSCWQQLLDCLTRLLQPTYDAAHSDSGSPMAAADALSLAQQLTAAGLCPVLGAELDTAEQTIQNAETHQHQRQRQQQQPDKVQLNLMHKGALLLRLALAVAAVWAGGILKSNTARCLAEPTARLAVTVLQRIGRHRAAAGMRLALLQPIAAFAAELVLAAAGISSRG</sequence>
<keyword evidence="3" id="KW-1185">Reference proteome</keyword>
<feature type="transmembrane region" description="Helical" evidence="1">
    <location>
        <begin position="118"/>
        <end position="135"/>
    </location>
</feature>
<organism evidence="2 3">
    <name type="scientific">Tetradesmus obliquus</name>
    <name type="common">Green alga</name>
    <name type="synonym">Acutodesmus obliquus</name>
    <dbReference type="NCBI Taxonomy" id="3088"/>
    <lineage>
        <taxon>Eukaryota</taxon>
        <taxon>Viridiplantae</taxon>
        <taxon>Chlorophyta</taxon>
        <taxon>core chlorophytes</taxon>
        <taxon>Chlorophyceae</taxon>
        <taxon>CS clade</taxon>
        <taxon>Sphaeropleales</taxon>
        <taxon>Scenedesmaceae</taxon>
        <taxon>Tetradesmus</taxon>
    </lineage>
</organism>
<protein>
    <submittedName>
        <fullName evidence="2">Uncharacterized protein</fullName>
    </submittedName>
</protein>
<keyword evidence="1" id="KW-1133">Transmembrane helix</keyword>
<evidence type="ECO:0000313" key="3">
    <source>
        <dbReference type="Proteomes" id="UP001244341"/>
    </source>
</evidence>
<dbReference type="EMBL" id="CP126221">
    <property type="protein sequence ID" value="WIA22276.1"/>
    <property type="molecule type" value="Genomic_DNA"/>
</dbReference>
<keyword evidence="1" id="KW-0812">Transmembrane</keyword>
<feature type="transmembrane region" description="Helical" evidence="1">
    <location>
        <begin position="169"/>
        <end position="189"/>
    </location>
</feature>
<evidence type="ECO:0000256" key="1">
    <source>
        <dbReference type="SAM" id="Phobius"/>
    </source>
</evidence>
<accession>A0ABY8UPS2</accession>
<evidence type="ECO:0000313" key="2">
    <source>
        <dbReference type="EMBL" id="WIA22276.1"/>
    </source>
</evidence>
<proteinExistence type="predicted"/>
<gene>
    <name evidence="2" type="ORF">OEZ85_004596</name>
</gene>
<dbReference type="Proteomes" id="UP001244341">
    <property type="component" value="Chromosome 14b"/>
</dbReference>
<name>A0ABY8UPS2_TETOB</name>